<keyword evidence="2" id="KW-1133">Transmembrane helix</keyword>
<feature type="transmembrane region" description="Helical" evidence="2">
    <location>
        <begin position="46"/>
        <end position="67"/>
    </location>
</feature>
<reference evidence="3 4" key="1">
    <citation type="submission" date="2016-10" db="EMBL/GenBank/DDBJ databases">
        <authorList>
            <person name="de Groot N.N."/>
        </authorList>
    </citation>
    <scope>NUCLEOTIDE SEQUENCE [LARGE SCALE GENOMIC DNA]</scope>
    <source>
        <strain evidence="3 4">CGMCC 1.10076</strain>
    </source>
</reference>
<keyword evidence="2" id="KW-0812">Transmembrane</keyword>
<dbReference type="OrthoDB" id="7107984at2"/>
<feature type="region of interest" description="Disordered" evidence="1">
    <location>
        <begin position="1"/>
        <end position="30"/>
    </location>
</feature>
<evidence type="ECO:0000256" key="2">
    <source>
        <dbReference type="SAM" id="Phobius"/>
    </source>
</evidence>
<feature type="compositionally biased region" description="Polar residues" evidence="1">
    <location>
        <begin position="19"/>
        <end position="30"/>
    </location>
</feature>
<proteinExistence type="predicted"/>
<dbReference type="EMBL" id="FNEZ01000010">
    <property type="protein sequence ID" value="SDK61719.1"/>
    <property type="molecule type" value="Genomic_DNA"/>
</dbReference>
<dbReference type="RefSeq" id="WP_091399378.1">
    <property type="nucleotide sequence ID" value="NZ_BKAI01000022.1"/>
</dbReference>
<protein>
    <submittedName>
        <fullName evidence="3">Uncharacterized protein</fullName>
    </submittedName>
</protein>
<keyword evidence="2" id="KW-0472">Membrane</keyword>
<evidence type="ECO:0000313" key="3">
    <source>
        <dbReference type="EMBL" id="SDK61719.1"/>
    </source>
</evidence>
<gene>
    <name evidence="3" type="ORF">SAMN04487935_3784</name>
</gene>
<dbReference type="Proteomes" id="UP000199580">
    <property type="component" value="Unassembled WGS sequence"/>
</dbReference>
<evidence type="ECO:0000313" key="4">
    <source>
        <dbReference type="Proteomes" id="UP000199580"/>
    </source>
</evidence>
<dbReference type="STRING" id="1128970.SAMN04487935_3784"/>
<dbReference type="AlphaFoldDB" id="A0A1G9DCZ0"/>
<accession>A0A1G9DCZ0</accession>
<evidence type="ECO:0000256" key="1">
    <source>
        <dbReference type="SAM" id="MobiDB-lite"/>
    </source>
</evidence>
<sequence length="109" mass="12133">MENQLSQDEDLQIEERTSPDSSLAKNNTGGKITEFIGKGEDAKNTFVYLTITWAFKAGIAITTLIYLNGWLFRQNEKVPDIIGEVSTAWQFIIPLITLALGYAFGKSKS</sequence>
<keyword evidence="4" id="KW-1185">Reference proteome</keyword>
<organism evidence="3 4">
    <name type="scientific">Flavobacterium noncentrifugens</name>
    <dbReference type="NCBI Taxonomy" id="1128970"/>
    <lineage>
        <taxon>Bacteria</taxon>
        <taxon>Pseudomonadati</taxon>
        <taxon>Bacteroidota</taxon>
        <taxon>Flavobacteriia</taxon>
        <taxon>Flavobacteriales</taxon>
        <taxon>Flavobacteriaceae</taxon>
        <taxon>Flavobacterium</taxon>
    </lineage>
</organism>
<name>A0A1G9DCZ0_9FLAO</name>
<feature type="transmembrane region" description="Helical" evidence="2">
    <location>
        <begin position="87"/>
        <end position="105"/>
    </location>
</feature>